<dbReference type="InterPro" id="IPR012910">
    <property type="entry name" value="Plug_dom"/>
</dbReference>
<keyword evidence="14" id="KW-0732">Signal</keyword>
<dbReference type="Pfam" id="PF00593">
    <property type="entry name" value="TonB_dep_Rec_b-barrel"/>
    <property type="match status" value="1"/>
</dbReference>
<evidence type="ECO:0000256" key="4">
    <source>
        <dbReference type="ARBA" id="ARBA00022496"/>
    </source>
</evidence>
<reference evidence="17 18" key="1">
    <citation type="submission" date="2024-04" db="EMBL/GenBank/DDBJ databases">
        <title>Novel species of the genus Ideonella isolated from streams.</title>
        <authorList>
            <person name="Lu H."/>
        </authorList>
    </citation>
    <scope>NUCLEOTIDE SEQUENCE [LARGE SCALE GENOMIC DNA]</scope>
    <source>
        <strain evidence="17 18">BYS139W</strain>
    </source>
</reference>
<evidence type="ECO:0000256" key="1">
    <source>
        <dbReference type="ARBA" id="ARBA00004571"/>
    </source>
</evidence>
<evidence type="ECO:0000256" key="8">
    <source>
        <dbReference type="ARBA" id="ARBA00023077"/>
    </source>
</evidence>
<evidence type="ECO:0000256" key="13">
    <source>
        <dbReference type="SAM" id="MobiDB-lite"/>
    </source>
</evidence>
<evidence type="ECO:0000259" key="16">
    <source>
        <dbReference type="Pfam" id="PF07715"/>
    </source>
</evidence>
<keyword evidence="7" id="KW-0406">Ion transport</keyword>
<feature type="signal peptide" evidence="14">
    <location>
        <begin position="1"/>
        <end position="32"/>
    </location>
</feature>
<dbReference type="RefSeq" id="WP_341376342.1">
    <property type="nucleotide sequence ID" value="NZ_JBBUTF010000026.1"/>
</dbReference>
<feature type="chain" id="PRO_5046198653" evidence="14">
    <location>
        <begin position="33"/>
        <end position="748"/>
    </location>
</feature>
<keyword evidence="10 11" id="KW-0998">Cell outer membrane</keyword>
<keyword evidence="18" id="KW-1185">Reference proteome</keyword>
<comment type="subcellular location">
    <subcellularLocation>
        <location evidence="1 11">Cell outer membrane</location>
        <topology evidence="1 11">Multi-pass membrane protein</topology>
    </subcellularLocation>
</comment>
<proteinExistence type="inferred from homology"/>
<gene>
    <name evidence="17" type="ORF">AACH11_21570</name>
</gene>
<protein>
    <submittedName>
        <fullName evidence="17">TonB-dependent receptor</fullName>
    </submittedName>
</protein>
<evidence type="ECO:0000313" key="18">
    <source>
        <dbReference type="Proteomes" id="UP001368500"/>
    </source>
</evidence>
<keyword evidence="9 11" id="KW-0472">Membrane</keyword>
<dbReference type="Proteomes" id="UP001368500">
    <property type="component" value="Unassembled WGS sequence"/>
</dbReference>
<organism evidence="17 18">
    <name type="scientific">Pseudaquabacterium rugosum</name>
    <dbReference type="NCBI Taxonomy" id="2984194"/>
    <lineage>
        <taxon>Bacteria</taxon>
        <taxon>Pseudomonadati</taxon>
        <taxon>Pseudomonadota</taxon>
        <taxon>Betaproteobacteria</taxon>
        <taxon>Burkholderiales</taxon>
        <taxon>Sphaerotilaceae</taxon>
        <taxon>Pseudaquabacterium</taxon>
    </lineage>
</organism>
<keyword evidence="4" id="KW-0410">Iron transport</keyword>
<comment type="similarity">
    <text evidence="11 12">Belongs to the TonB-dependent receptor family.</text>
</comment>
<keyword evidence="3 11" id="KW-1134">Transmembrane beta strand</keyword>
<evidence type="ECO:0000256" key="6">
    <source>
        <dbReference type="ARBA" id="ARBA00023004"/>
    </source>
</evidence>
<dbReference type="PROSITE" id="PS52016">
    <property type="entry name" value="TONB_DEPENDENT_REC_3"/>
    <property type="match status" value="1"/>
</dbReference>
<feature type="domain" description="TonB-dependent receptor-like beta-barrel" evidence="15">
    <location>
        <begin position="275"/>
        <end position="717"/>
    </location>
</feature>
<dbReference type="PANTHER" id="PTHR32552:SF81">
    <property type="entry name" value="TONB-DEPENDENT OUTER MEMBRANE RECEPTOR"/>
    <property type="match status" value="1"/>
</dbReference>
<dbReference type="Pfam" id="PF07715">
    <property type="entry name" value="Plug"/>
    <property type="match status" value="1"/>
</dbReference>
<dbReference type="PANTHER" id="PTHR32552">
    <property type="entry name" value="FERRICHROME IRON RECEPTOR-RELATED"/>
    <property type="match status" value="1"/>
</dbReference>
<keyword evidence="17" id="KW-0675">Receptor</keyword>
<keyword evidence="5 11" id="KW-0812">Transmembrane</keyword>
<evidence type="ECO:0000256" key="14">
    <source>
        <dbReference type="SAM" id="SignalP"/>
    </source>
</evidence>
<feature type="region of interest" description="Disordered" evidence="13">
    <location>
        <begin position="44"/>
        <end position="64"/>
    </location>
</feature>
<dbReference type="EMBL" id="JBBUTF010000026">
    <property type="protein sequence ID" value="MEK8028556.1"/>
    <property type="molecule type" value="Genomic_DNA"/>
</dbReference>
<dbReference type="InterPro" id="IPR000531">
    <property type="entry name" value="Beta-barrel_TonB"/>
</dbReference>
<name>A0ABU9BF42_9BURK</name>
<evidence type="ECO:0000256" key="7">
    <source>
        <dbReference type="ARBA" id="ARBA00023065"/>
    </source>
</evidence>
<evidence type="ECO:0000256" key="12">
    <source>
        <dbReference type="RuleBase" id="RU003357"/>
    </source>
</evidence>
<dbReference type="InterPro" id="IPR039426">
    <property type="entry name" value="TonB-dep_rcpt-like"/>
</dbReference>
<keyword evidence="2 11" id="KW-0813">Transport</keyword>
<comment type="caution">
    <text evidence="17">The sequence shown here is derived from an EMBL/GenBank/DDBJ whole genome shotgun (WGS) entry which is preliminary data.</text>
</comment>
<evidence type="ECO:0000256" key="2">
    <source>
        <dbReference type="ARBA" id="ARBA00022448"/>
    </source>
</evidence>
<evidence type="ECO:0000313" key="17">
    <source>
        <dbReference type="EMBL" id="MEK8028556.1"/>
    </source>
</evidence>
<dbReference type="SUPFAM" id="SSF56935">
    <property type="entry name" value="Porins"/>
    <property type="match status" value="1"/>
</dbReference>
<feature type="domain" description="TonB-dependent receptor plug" evidence="16">
    <location>
        <begin position="80"/>
        <end position="185"/>
    </location>
</feature>
<dbReference type="Gene3D" id="2.40.170.20">
    <property type="entry name" value="TonB-dependent receptor, beta-barrel domain"/>
    <property type="match status" value="1"/>
</dbReference>
<sequence>MSPPALTPTLRPVARAVLAAIACLGLSVQVQAQVQAPVQAEDAAGRAAPPAADAPTATTPPARGALQDVVVTAERRTTNVQKTAISITSTSGAELRAKGQTTLESTLSDTPAVNVMATPQGGQVFVRGVGSQGDSNYVDPAVSLNLDGVYSGRAERVFASLYDVQRVEVLRGPQGTLYGRNATGGSVNVITNNPGPTQEAGLNLQLGNFGLRHVDGFVNLPVSDTVSLRVAGMREQRDGYFSNGGRASDLTAGRVKLRVQPNADVTLLATVDAFDSQGRGVTSVPRAFSGGPPFFNWRTDYADPWEVDPLHPADVQHTRFLTSSLQADVNLGFGQLTVQPAITRSRRLTQTDLVAGTAVPGTTLPLPESIWEETQKTLEVRLAAPARARLQWVVGAYLFDADNRQSGVPPSYPTPTWESYGTRVPTTSKALFGQATWPLAEAWRLTTGLRHTRDEKTTTYGVRSTSVWTGSAYDSGLLSTANAYSATTGKLGLEHDLGPRNMVYAQVATGYKAGGFGIAVPPQAFEPERLTAFELGSKNRFLDNRLQVNGELFHYRYRNYQVMYADSAAPSPISGDTTAAFMQYVVNAGEGQISGADVEARWRLEDGPELKAAATVTEARYGDFALGALQSMNGARVVGTPRWTLTLGAEQQWPLAGGLLTAGFTTKFSDGYTVSLNDAMPGGNLNGRQGAFHKTDLRLGWAPDDGRWSVSAWVRNLENDAQTTQVLPFGRAQITDPRTFGVNAGWTF</sequence>
<evidence type="ECO:0000256" key="3">
    <source>
        <dbReference type="ARBA" id="ARBA00022452"/>
    </source>
</evidence>
<keyword evidence="8 12" id="KW-0798">TonB box</keyword>
<evidence type="ECO:0000256" key="10">
    <source>
        <dbReference type="ARBA" id="ARBA00023237"/>
    </source>
</evidence>
<accession>A0ABU9BF42</accession>
<dbReference type="InterPro" id="IPR036942">
    <property type="entry name" value="Beta-barrel_TonB_sf"/>
</dbReference>
<evidence type="ECO:0000256" key="9">
    <source>
        <dbReference type="ARBA" id="ARBA00023136"/>
    </source>
</evidence>
<keyword evidence="6" id="KW-0408">Iron</keyword>
<evidence type="ECO:0000259" key="15">
    <source>
        <dbReference type="Pfam" id="PF00593"/>
    </source>
</evidence>
<evidence type="ECO:0000256" key="5">
    <source>
        <dbReference type="ARBA" id="ARBA00022692"/>
    </source>
</evidence>
<evidence type="ECO:0000256" key="11">
    <source>
        <dbReference type="PROSITE-ProRule" id="PRU01360"/>
    </source>
</evidence>